<evidence type="ECO:0000256" key="10">
    <source>
        <dbReference type="ARBA" id="ARBA00023201"/>
    </source>
</evidence>
<keyword evidence="9 13" id="KW-0472">Membrane</keyword>
<keyword evidence="5 12" id="KW-0812">Transmembrane</keyword>
<keyword evidence="14" id="KW-1185">Reference proteome</keyword>
<comment type="similarity">
    <text evidence="2 12">Belongs to the amiloride-sensitive sodium channel (TC 1.A.6) family.</text>
</comment>
<keyword evidence="6 13" id="KW-1133">Transmembrane helix</keyword>
<evidence type="ECO:0000256" key="11">
    <source>
        <dbReference type="ARBA" id="ARBA00023303"/>
    </source>
</evidence>
<evidence type="ECO:0000256" key="4">
    <source>
        <dbReference type="ARBA" id="ARBA00022461"/>
    </source>
</evidence>
<dbReference type="GeneID" id="124295366"/>
<dbReference type="Pfam" id="PF00858">
    <property type="entry name" value="ASC"/>
    <property type="match status" value="1"/>
</dbReference>
<protein>
    <submittedName>
        <fullName evidence="15">Sodium channel protein Nach-like isoform X1</fullName>
    </submittedName>
</protein>
<evidence type="ECO:0000256" key="6">
    <source>
        <dbReference type="ARBA" id="ARBA00022989"/>
    </source>
</evidence>
<evidence type="ECO:0000256" key="9">
    <source>
        <dbReference type="ARBA" id="ARBA00023136"/>
    </source>
</evidence>
<evidence type="ECO:0000313" key="15">
    <source>
        <dbReference type="RefSeq" id="XP_046601030.1"/>
    </source>
</evidence>
<sequence length="577" mass="66565">MRSVSGTIDPPKINGWIRPKRRGQVRHRPFVKKLKLYCENSSLNGCKYFTEPGRHWLERTIWVFLYTMTICGAAYVVFDVYADYKRSPIITTEDNDPYPTSNVAFPALALCTLNRISYKSASSLAESIFRANISNSSSEEILGLLRYLGNLYDYDYVSFEKQHQALHNMLKVFYNGEYDPNEIMKNLTPKCHEVILGCTYRGKERPCTNLFTFRKTQDGYCCTFNYVRQNDEFIPASEYNRTGYQSKVLQAIAPGVATGLTILIEPLLDDYYYTIPPGKGWKIIIFNAEDYPDNPSGGVIEQMISPSTETYLRLEAIVFFTPDEIISYPVQKRKCIFNTELQKLFTGYTYSDCIVNCRVDDIWETCNCLPFFFPKRDDRRTCDMTDLPCLNSNKSKWWVLFPHEVPDDETNLNSERYYGPMKYEAVTGIDCSECYPACNDVRYFVSNSVTSLPTEADFPNNITNNSNSSDRSIIHIYFGDDSVPRLKQDITYYWYELLSNIGGICGVFVGFSLISILELIFFLLVPVLPTKKESGNTIQDAALYWEELGSMRRWRQRAEKTADRYLQLNPDTILCHS</sequence>
<dbReference type="RefSeq" id="XP_046601030.1">
    <property type="nucleotide sequence ID" value="XM_046745074.1"/>
</dbReference>
<evidence type="ECO:0000256" key="2">
    <source>
        <dbReference type="ARBA" id="ARBA00007193"/>
    </source>
</evidence>
<keyword evidence="8 12" id="KW-0406">Ion transport</keyword>
<keyword evidence="10 12" id="KW-0739">Sodium transport</keyword>
<comment type="subcellular location">
    <subcellularLocation>
        <location evidence="1">Membrane</location>
        <topology evidence="1">Multi-pass membrane protein</topology>
    </subcellularLocation>
</comment>
<feature type="transmembrane region" description="Helical" evidence="13">
    <location>
        <begin position="492"/>
        <end position="525"/>
    </location>
</feature>
<evidence type="ECO:0000313" key="14">
    <source>
        <dbReference type="Proteomes" id="UP000829291"/>
    </source>
</evidence>
<dbReference type="InterPro" id="IPR001873">
    <property type="entry name" value="ENaC"/>
</dbReference>
<dbReference type="Gene3D" id="1.10.287.770">
    <property type="entry name" value="YojJ-like"/>
    <property type="match status" value="1"/>
</dbReference>
<evidence type="ECO:0000256" key="12">
    <source>
        <dbReference type="RuleBase" id="RU000679"/>
    </source>
</evidence>
<organism evidence="14 15">
    <name type="scientific">Neodiprion lecontei</name>
    <name type="common">Redheaded pine sawfly</name>
    <dbReference type="NCBI Taxonomy" id="441921"/>
    <lineage>
        <taxon>Eukaryota</taxon>
        <taxon>Metazoa</taxon>
        <taxon>Ecdysozoa</taxon>
        <taxon>Arthropoda</taxon>
        <taxon>Hexapoda</taxon>
        <taxon>Insecta</taxon>
        <taxon>Pterygota</taxon>
        <taxon>Neoptera</taxon>
        <taxon>Endopterygota</taxon>
        <taxon>Hymenoptera</taxon>
        <taxon>Tenthredinoidea</taxon>
        <taxon>Diprionidae</taxon>
        <taxon>Diprioninae</taxon>
        <taxon>Neodiprion</taxon>
    </lineage>
</organism>
<dbReference type="PANTHER" id="PTHR11690">
    <property type="entry name" value="AMILORIDE-SENSITIVE SODIUM CHANNEL-RELATED"/>
    <property type="match status" value="1"/>
</dbReference>
<proteinExistence type="inferred from homology"/>
<evidence type="ECO:0000256" key="5">
    <source>
        <dbReference type="ARBA" id="ARBA00022692"/>
    </source>
</evidence>
<evidence type="ECO:0000256" key="7">
    <source>
        <dbReference type="ARBA" id="ARBA00023053"/>
    </source>
</evidence>
<keyword evidence="11 12" id="KW-0407">Ion channel</keyword>
<evidence type="ECO:0000256" key="8">
    <source>
        <dbReference type="ARBA" id="ARBA00023065"/>
    </source>
</evidence>
<evidence type="ECO:0000256" key="3">
    <source>
        <dbReference type="ARBA" id="ARBA00022448"/>
    </source>
</evidence>
<keyword evidence="3 12" id="KW-0813">Transport</keyword>
<name>A0ABM3GLC2_NEOLC</name>
<feature type="transmembrane region" description="Helical" evidence="13">
    <location>
        <begin position="61"/>
        <end position="82"/>
    </location>
</feature>
<evidence type="ECO:0000256" key="1">
    <source>
        <dbReference type="ARBA" id="ARBA00004141"/>
    </source>
</evidence>
<keyword evidence="4 12" id="KW-0894">Sodium channel</keyword>
<evidence type="ECO:0000256" key="13">
    <source>
        <dbReference type="SAM" id="Phobius"/>
    </source>
</evidence>
<keyword evidence="7" id="KW-0915">Sodium</keyword>
<dbReference type="PANTHER" id="PTHR11690:SF253">
    <property type="entry name" value="PICKPOCKET 18-RELATED"/>
    <property type="match status" value="1"/>
</dbReference>
<reference evidence="15" key="1">
    <citation type="submission" date="2025-08" db="UniProtKB">
        <authorList>
            <consortium name="RefSeq"/>
        </authorList>
    </citation>
    <scope>IDENTIFICATION</scope>
    <source>
        <tissue evidence="15">Thorax and Abdomen</tissue>
    </source>
</reference>
<dbReference type="Gene3D" id="2.60.470.10">
    <property type="entry name" value="Acid-sensing ion channels like domains"/>
    <property type="match status" value="1"/>
</dbReference>
<accession>A0ABM3GLC2</accession>
<dbReference type="PRINTS" id="PR01078">
    <property type="entry name" value="AMINACHANNEL"/>
</dbReference>
<gene>
    <name evidence="15" type="primary">LOC124295366</name>
</gene>
<dbReference type="Proteomes" id="UP000829291">
    <property type="component" value="Chromosome 7"/>
</dbReference>